<feature type="transmembrane region" description="Helical" evidence="1">
    <location>
        <begin position="246"/>
        <end position="264"/>
    </location>
</feature>
<dbReference type="EMBL" id="QJRG01000048">
    <property type="protein sequence ID" value="RWU19117.1"/>
    <property type="molecule type" value="Genomic_DNA"/>
</dbReference>
<name>A0A443ZJZ4_9PSED</name>
<dbReference type="InterPro" id="IPR017732">
    <property type="entry name" value="T4/T6SS_DotU"/>
</dbReference>
<dbReference type="NCBIfam" id="TIGR03349">
    <property type="entry name" value="IV_VI_DotU"/>
    <property type="match status" value="1"/>
</dbReference>
<organism evidence="3 4">
    <name type="scientific">Pseudomonas alkylphenolica</name>
    <dbReference type="NCBI Taxonomy" id="237609"/>
    <lineage>
        <taxon>Bacteria</taxon>
        <taxon>Pseudomonadati</taxon>
        <taxon>Pseudomonadota</taxon>
        <taxon>Gammaproteobacteria</taxon>
        <taxon>Pseudomonadales</taxon>
        <taxon>Pseudomonadaceae</taxon>
        <taxon>Pseudomonas</taxon>
    </lineage>
</organism>
<dbReference type="PANTHER" id="PTHR38033:SF1">
    <property type="entry name" value="DOTU FAMILY TYPE IV_VI SECRETION SYSTEM PROTEIN"/>
    <property type="match status" value="1"/>
</dbReference>
<sequence length="285" mass="32404">MGNTRSQVNEAVQSATALQSELIKSTGSSERSDAVFTETTASKQEYAGYHSDPEFQLRGGYANPMVDAAMPLFGLVMRLRTLDALPNINDVHMQVRNQVTTVLDEMRQHAYEPAQLLAYSYALCLYLDEAVMSRPWGNNSCWSHEPLLSVFHHETWGGEKFFTVLSRMMQEPQRYQDVLEFMYLCLCLGLKGKYAIAPKGDEALQALIDRLYQVIRELRGPVPEQICDPLTNVAPRNFRMNRQWPWWSPLVVSAAVMATIYGVYSYRLHLVTTEVLQSLNGILQQ</sequence>
<dbReference type="AlphaFoldDB" id="A0A443ZJZ4"/>
<dbReference type="RefSeq" id="WP_128325601.1">
    <property type="nucleotide sequence ID" value="NZ_QJRG01000048.1"/>
</dbReference>
<evidence type="ECO:0000313" key="4">
    <source>
        <dbReference type="Proteomes" id="UP000288983"/>
    </source>
</evidence>
<evidence type="ECO:0000259" key="2">
    <source>
        <dbReference type="Pfam" id="PF09850"/>
    </source>
</evidence>
<keyword evidence="1" id="KW-0812">Transmembrane</keyword>
<protein>
    <submittedName>
        <fullName evidence="3">Type VI secretion system protein</fullName>
    </submittedName>
</protein>
<reference evidence="3 4" key="1">
    <citation type="submission" date="2018-06" db="EMBL/GenBank/DDBJ databases">
        <title>Bacteria isolated from soil of Wuhan.</title>
        <authorList>
            <person name="Wei X."/>
            <person name="Chunhua H."/>
        </authorList>
    </citation>
    <scope>NUCLEOTIDE SEQUENCE [LARGE SCALE GENOMIC DNA]</scope>
    <source>
        <strain evidence="4">xwS2</strain>
    </source>
</reference>
<feature type="domain" description="Type IV / VI secretion system DotU" evidence="2">
    <location>
        <begin position="64"/>
        <end position="266"/>
    </location>
</feature>
<dbReference type="Gene3D" id="1.25.40.590">
    <property type="entry name" value="Type IV / VI secretion system, DotU"/>
    <property type="match status" value="1"/>
</dbReference>
<evidence type="ECO:0000256" key="1">
    <source>
        <dbReference type="SAM" id="Phobius"/>
    </source>
</evidence>
<evidence type="ECO:0000313" key="3">
    <source>
        <dbReference type="EMBL" id="RWU19117.1"/>
    </source>
</evidence>
<keyword evidence="1" id="KW-1133">Transmembrane helix</keyword>
<keyword evidence="1" id="KW-0472">Membrane</keyword>
<proteinExistence type="predicted"/>
<accession>A0A443ZJZ4</accession>
<dbReference type="PANTHER" id="PTHR38033">
    <property type="entry name" value="MEMBRANE PROTEIN-RELATED"/>
    <property type="match status" value="1"/>
</dbReference>
<comment type="caution">
    <text evidence="3">The sequence shown here is derived from an EMBL/GenBank/DDBJ whole genome shotgun (WGS) entry which is preliminary data.</text>
</comment>
<dbReference type="NCBIfam" id="NF038228">
    <property type="entry name" value="IcmH_DotU_IVB"/>
    <property type="match status" value="1"/>
</dbReference>
<dbReference type="InterPro" id="IPR038522">
    <property type="entry name" value="T4/T6SS_DotU_sf"/>
</dbReference>
<dbReference type="OrthoDB" id="345640at2"/>
<gene>
    <name evidence="3" type="ORF">DM813_22630</name>
</gene>
<dbReference type="Proteomes" id="UP000288983">
    <property type="component" value="Unassembled WGS sequence"/>
</dbReference>
<dbReference type="Pfam" id="PF09850">
    <property type="entry name" value="DotU"/>
    <property type="match status" value="1"/>
</dbReference>